<sequence>MTEDVEPICFPSAVDPWLVSVPVARTADTAFHPAVVVGAVSVKVVPSVEYEIVHPVGAMMSLTDCNLTFVGSIVCVIVCVDCPA</sequence>
<dbReference type="EMBL" id="CAFBPM010000007">
    <property type="protein sequence ID" value="CAB5020080.1"/>
    <property type="molecule type" value="Genomic_DNA"/>
</dbReference>
<protein>
    <submittedName>
        <fullName evidence="1">Unannotated protein</fullName>
    </submittedName>
</protein>
<dbReference type="EMBL" id="CAFABE010000046">
    <property type="protein sequence ID" value="CAB4829646.1"/>
    <property type="molecule type" value="Genomic_DNA"/>
</dbReference>
<reference evidence="1" key="1">
    <citation type="submission" date="2020-05" db="EMBL/GenBank/DDBJ databases">
        <authorList>
            <person name="Chiriac C."/>
            <person name="Salcher M."/>
            <person name="Ghai R."/>
            <person name="Kavagutti S V."/>
        </authorList>
    </citation>
    <scope>NUCLEOTIDE SEQUENCE</scope>
</reference>
<evidence type="ECO:0000313" key="1">
    <source>
        <dbReference type="EMBL" id="CAB4829646.1"/>
    </source>
</evidence>
<proteinExistence type="predicted"/>
<dbReference type="AlphaFoldDB" id="A0A6J7A9R7"/>
<gene>
    <name evidence="1" type="ORF">UFOPK3164_01035</name>
    <name evidence="2" type="ORF">UFOPK3427_01443</name>
    <name evidence="3" type="ORF">UFOPK4112_00858</name>
</gene>
<name>A0A6J7A9R7_9ZZZZ</name>
<accession>A0A6J7A9R7</accession>
<organism evidence="1">
    <name type="scientific">freshwater metagenome</name>
    <dbReference type="NCBI Taxonomy" id="449393"/>
    <lineage>
        <taxon>unclassified sequences</taxon>
        <taxon>metagenomes</taxon>
        <taxon>ecological metagenomes</taxon>
    </lineage>
</organism>
<dbReference type="EMBL" id="CAFBLT010000001">
    <property type="protein sequence ID" value="CAB4879941.1"/>
    <property type="molecule type" value="Genomic_DNA"/>
</dbReference>
<evidence type="ECO:0000313" key="3">
    <source>
        <dbReference type="EMBL" id="CAB5020080.1"/>
    </source>
</evidence>
<evidence type="ECO:0000313" key="2">
    <source>
        <dbReference type="EMBL" id="CAB4879941.1"/>
    </source>
</evidence>